<dbReference type="InterPro" id="IPR023753">
    <property type="entry name" value="FAD/NAD-binding_dom"/>
</dbReference>
<dbReference type="PANTHER" id="PTHR42917">
    <property type="entry name" value="2,4-DIENOYL-COA REDUCTASE"/>
    <property type="match status" value="1"/>
</dbReference>
<dbReference type="InterPro" id="IPR051793">
    <property type="entry name" value="NADH:flavin_oxidoreductase"/>
</dbReference>
<dbReference type="Proteomes" id="UP000234845">
    <property type="component" value="Unassembled WGS sequence"/>
</dbReference>
<dbReference type="GO" id="GO:0010181">
    <property type="term" value="F:FMN binding"/>
    <property type="evidence" value="ECO:0007669"/>
    <property type="project" value="InterPro"/>
</dbReference>
<evidence type="ECO:0000313" key="13">
    <source>
        <dbReference type="Proteomes" id="UP000234845"/>
    </source>
</evidence>
<evidence type="ECO:0000256" key="9">
    <source>
        <dbReference type="ARBA" id="ARBA00023014"/>
    </source>
</evidence>
<comment type="similarity">
    <text evidence="3">In the N-terminal section; belongs to the NADH:flavin oxidoreductase/NADH oxidase family.</text>
</comment>
<dbReference type="Gene3D" id="3.50.50.60">
    <property type="entry name" value="FAD/NAD(P)-binding domain"/>
    <property type="match status" value="2"/>
</dbReference>
<evidence type="ECO:0000256" key="5">
    <source>
        <dbReference type="ARBA" id="ARBA00022643"/>
    </source>
</evidence>
<evidence type="ECO:0000313" key="12">
    <source>
        <dbReference type="EMBL" id="PLW81888.1"/>
    </source>
</evidence>
<dbReference type="GO" id="GO:0051536">
    <property type="term" value="F:iron-sulfur cluster binding"/>
    <property type="evidence" value="ECO:0007669"/>
    <property type="project" value="UniProtKB-KW"/>
</dbReference>
<keyword evidence="7" id="KW-0560">Oxidoreductase</keyword>
<dbReference type="InterPro" id="IPR013785">
    <property type="entry name" value="Aldolase_TIM"/>
</dbReference>
<evidence type="ECO:0000256" key="3">
    <source>
        <dbReference type="ARBA" id="ARBA00011048"/>
    </source>
</evidence>
<comment type="cofactor">
    <cofactor evidence="1">
        <name>FMN</name>
        <dbReference type="ChEBI" id="CHEBI:58210"/>
    </cofactor>
</comment>
<keyword evidence="6" id="KW-0479">Metal-binding</keyword>
<reference evidence="13" key="1">
    <citation type="submission" date="2017-11" db="EMBL/GenBank/DDBJ databases">
        <title>The draft genome sequence of Chromatocurvus sp. F02.</title>
        <authorList>
            <person name="Du Z.-J."/>
            <person name="Chang Y.-Q."/>
        </authorList>
    </citation>
    <scope>NUCLEOTIDE SEQUENCE [LARGE SCALE GENOMIC DNA]</scope>
    <source>
        <strain evidence="13">F02</strain>
    </source>
</reference>
<dbReference type="GO" id="GO:0046872">
    <property type="term" value="F:metal ion binding"/>
    <property type="evidence" value="ECO:0007669"/>
    <property type="project" value="UniProtKB-KW"/>
</dbReference>
<protein>
    <submittedName>
        <fullName evidence="12">NADH:flavin oxidoreductase</fullName>
    </submittedName>
</protein>
<dbReference type="EMBL" id="PKLZ01000009">
    <property type="protein sequence ID" value="PLW81888.1"/>
    <property type="molecule type" value="Genomic_DNA"/>
</dbReference>
<dbReference type="GO" id="GO:0016491">
    <property type="term" value="F:oxidoreductase activity"/>
    <property type="evidence" value="ECO:0007669"/>
    <property type="project" value="UniProtKB-KW"/>
</dbReference>
<dbReference type="PANTHER" id="PTHR42917:SF2">
    <property type="entry name" value="2,4-DIENOYL-COA REDUCTASE [(2E)-ENOYL-COA-PRODUCING]"/>
    <property type="match status" value="1"/>
</dbReference>
<evidence type="ECO:0000259" key="10">
    <source>
        <dbReference type="Pfam" id="PF00724"/>
    </source>
</evidence>
<proteinExistence type="inferred from homology"/>
<dbReference type="Gene3D" id="3.40.50.720">
    <property type="entry name" value="NAD(P)-binding Rossmann-like Domain"/>
    <property type="match status" value="2"/>
</dbReference>
<evidence type="ECO:0000256" key="4">
    <source>
        <dbReference type="ARBA" id="ARBA00022630"/>
    </source>
</evidence>
<dbReference type="SUPFAM" id="SSF51395">
    <property type="entry name" value="FMN-linked oxidoreductases"/>
    <property type="match status" value="1"/>
</dbReference>
<evidence type="ECO:0000256" key="7">
    <source>
        <dbReference type="ARBA" id="ARBA00023002"/>
    </source>
</evidence>
<dbReference type="InterPro" id="IPR001155">
    <property type="entry name" value="OxRdtase_FMN_N"/>
</dbReference>
<name>A0A2N5Y0H0_9GAMM</name>
<dbReference type="InterPro" id="IPR036188">
    <property type="entry name" value="FAD/NAD-bd_sf"/>
</dbReference>
<evidence type="ECO:0000256" key="8">
    <source>
        <dbReference type="ARBA" id="ARBA00023004"/>
    </source>
</evidence>
<dbReference type="SUPFAM" id="SSF51905">
    <property type="entry name" value="FAD/NAD(P)-binding domain"/>
    <property type="match status" value="1"/>
</dbReference>
<evidence type="ECO:0000256" key="2">
    <source>
        <dbReference type="ARBA" id="ARBA00001966"/>
    </source>
</evidence>
<organism evidence="12 13">
    <name type="scientific">Kineobactrum sediminis</name>
    <dbReference type="NCBI Taxonomy" id="1905677"/>
    <lineage>
        <taxon>Bacteria</taxon>
        <taxon>Pseudomonadati</taxon>
        <taxon>Pseudomonadota</taxon>
        <taxon>Gammaproteobacteria</taxon>
        <taxon>Cellvibrionales</taxon>
        <taxon>Halieaceae</taxon>
        <taxon>Kineobactrum</taxon>
    </lineage>
</organism>
<dbReference type="CDD" id="cd02803">
    <property type="entry name" value="OYE_like_FMN_family"/>
    <property type="match status" value="1"/>
</dbReference>
<keyword evidence="4" id="KW-0285">Flavoprotein</keyword>
<keyword evidence="8" id="KW-0408">Iron</keyword>
<gene>
    <name evidence="12" type="ORF">CWI75_12325</name>
</gene>
<dbReference type="OrthoDB" id="8523426at2"/>
<keyword evidence="13" id="KW-1185">Reference proteome</keyword>
<sequence>MRNSLVHLASPLKLGTLQLKNRMVVSAMGANLAEEDGTCGDDIVNFHERQARGGVGMIVLGSTGVSWPAGGNQPRQLAISQDRMVPGLKRLADAVHQHGGKVAVQLHHGGLVAAQDRAEGRPILVPSYPVVTQGNMMDGFLESEIREMFNPDAPAPQLHVMTTADIEALVADFAAAARRAVTAGLDAIEIHGGHGYIISEFLSPLTNKRTDEYGGTLENRSRLLLEVYRAVRAAVGPDYPVWCKLDSGEFGHAEGISLEDAITTARMLETAGADAIAVSAYHDSSHGSNHSESNIPHVPERMVPNAIAIRAALSIPVIASGRIEPEAADKHVAAGHFDLFAMGRKMLADPDLPNKVIAGDLASIRPCVYCYCCVSQIYVQKPIKCAVNPETAFEAQRALIATSNPRRFAVVGGGPAGMEAARRLAENGHHVILLEASNRLGGTLQFASIAYEPNERLLRWLRLQLSQSRVDVRLKTRATPKLLRELQVDQVIVATGAQRTMPDIPGSDQDFVFSGDEMRGLVVGEDMPSLAPKTNGFTRFMTSLGAMSGVNKYPWILRRASAVWLPLGQRITVIGGELVGLELAEFLAHRGREVTVIDEASRPGAGLYLVRRLRLLDELRELNVTLISKARDIAIGEHKVSYVNFRGQTRTLATDHVIVAKGASGDTTLAEALIAEGLSVHTIGDCTGVGYIEGAMESAAELVAQLG</sequence>
<keyword evidence="9" id="KW-0411">Iron-sulfur</keyword>
<feature type="domain" description="FAD/NAD(P)-binding" evidence="11">
    <location>
        <begin position="408"/>
        <end position="672"/>
    </location>
</feature>
<comment type="cofactor">
    <cofactor evidence="2">
        <name>[4Fe-4S] cluster</name>
        <dbReference type="ChEBI" id="CHEBI:49883"/>
    </cofactor>
</comment>
<accession>A0A2N5Y0H0</accession>
<dbReference type="AlphaFoldDB" id="A0A2N5Y0H0"/>
<dbReference type="RefSeq" id="WP_101521823.1">
    <property type="nucleotide sequence ID" value="NZ_PKLZ01000009.1"/>
</dbReference>
<evidence type="ECO:0000256" key="1">
    <source>
        <dbReference type="ARBA" id="ARBA00001917"/>
    </source>
</evidence>
<dbReference type="PRINTS" id="PR00411">
    <property type="entry name" value="PNDRDTASEI"/>
</dbReference>
<evidence type="ECO:0000259" key="11">
    <source>
        <dbReference type="Pfam" id="PF07992"/>
    </source>
</evidence>
<evidence type="ECO:0000256" key="6">
    <source>
        <dbReference type="ARBA" id="ARBA00022723"/>
    </source>
</evidence>
<dbReference type="Pfam" id="PF00724">
    <property type="entry name" value="Oxidored_FMN"/>
    <property type="match status" value="1"/>
</dbReference>
<dbReference type="PRINTS" id="PR00368">
    <property type="entry name" value="FADPNR"/>
</dbReference>
<comment type="caution">
    <text evidence="12">The sequence shown here is derived from an EMBL/GenBank/DDBJ whole genome shotgun (WGS) entry which is preliminary data.</text>
</comment>
<keyword evidence="5" id="KW-0288">FMN</keyword>
<feature type="domain" description="NADH:flavin oxidoreductase/NADH oxidase N-terminal" evidence="10">
    <location>
        <begin position="9"/>
        <end position="356"/>
    </location>
</feature>
<dbReference type="Gene3D" id="3.20.20.70">
    <property type="entry name" value="Aldolase class I"/>
    <property type="match status" value="1"/>
</dbReference>
<dbReference type="Pfam" id="PF07992">
    <property type="entry name" value="Pyr_redox_2"/>
    <property type="match status" value="1"/>
</dbReference>